<evidence type="ECO:0000256" key="2">
    <source>
        <dbReference type="ARBA" id="ARBA00023136"/>
    </source>
</evidence>
<dbReference type="PANTHER" id="PTHR40980:SF5">
    <property type="entry name" value="TONB-DEPENDENT RECEPTOR"/>
    <property type="match status" value="1"/>
</dbReference>
<evidence type="ECO:0000256" key="1">
    <source>
        <dbReference type="ARBA" id="ARBA00004442"/>
    </source>
</evidence>
<keyword evidence="2 4" id="KW-0472">Membrane</keyword>
<evidence type="ECO:0000313" key="9">
    <source>
        <dbReference type="EMBL" id="NJR77214.1"/>
    </source>
</evidence>
<organism evidence="9 10">
    <name type="scientific">Sphingomonas corticis</name>
    <dbReference type="NCBI Taxonomy" id="2722791"/>
    <lineage>
        <taxon>Bacteria</taxon>
        <taxon>Pseudomonadati</taxon>
        <taxon>Pseudomonadota</taxon>
        <taxon>Alphaproteobacteria</taxon>
        <taxon>Sphingomonadales</taxon>
        <taxon>Sphingomonadaceae</taxon>
        <taxon>Sphingomonas</taxon>
    </lineage>
</organism>
<dbReference type="InterPro" id="IPR000531">
    <property type="entry name" value="Beta-barrel_TonB"/>
</dbReference>
<evidence type="ECO:0000313" key="10">
    <source>
        <dbReference type="Proteomes" id="UP000732399"/>
    </source>
</evidence>
<protein>
    <submittedName>
        <fullName evidence="9">TonB-dependent receptor</fullName>
    </submittedName>
</protein>
<evidence type="ECO:0000259" key="7">
    <source>
        <dbReference type="Pfam" id="PF00593"/>
    </source>
</evidence>
<dbReference type="Proteomes" id="UP000732399">
    <property type="component" value="Unassembled WGS sequence"/>
</dbReference>
<dbReference type="InterPro" id="IPR037066">
    <property type="entry name" value="Plug_dom_sf"/>
</dbReference>
<sequence>MSKRLPLATVLLLSTSLAAPHAWAQVGGTSNTPTTAAPGAVPSTASGNPTQDEAETDQSPQVSVPGGGDDIVVVGRARANVTQTAPQVVSVLSSEDIARTGEGDIAGALQRVTGLSVVGSGFVYVRGLGDRYSLALLNGSPLPSPEPLKRVVPLDLFPTDVIASSLVQKSYSANFPGEFGGGVINLTTKTAPSESFLSVSGGISGDSYTTGNLGYVYYGGRSDWTGFDDGTRRTPGPLNDAFNSGNPILEGADFSRADLVAIGGSLVNARTSVLQRVNQMPMNFSGNITGGTSVDVGDVRLGVIATAGIGNTWRTRSTLQQLSLNADLSGIPQTDTTRVITDNRVVVNGLLGLNAEFGEHVVRWTNLYIRDTVKQARLGLGTDENRVGADILQQDTGWYERQLINTQLVGEFDFGDLDVDARGSYANSQREAPYERTFRYVRTNVAGDPTGDRFVNDLGGSKQGEASIAFSDLNEDLWSGGADITYKLDPKLRLGVGYAYQDNQRTSVRRELLFRANNLPLAVQQLRPDFLLADQTLQAYSIVLLETSAQDGTAAFDAGLTVHAGYGQAVWQPIDPLNVTIGVRYETAKQSVAAVDLFGTGNVGQFNTRLNNDYWLPSVTATYEIQPQMQLRVSGSKTIARPQFRELIRQVYIDTDTNRLFQGNPSLVDSQLWNAEARFEYYPSRDDRFSASAFFKKIDKPIETFSSIQSSELTTSFATAPEARLWGVEAEAQKYVSLDFVSDALASRRLLLLGNYTFTQSKLRVDASDQTLVNGVAQAATDFFRNGAPLTGQSDHLVNVQLGLEDKETLSQQTLLLSYASKRVTTRAGVPGQPDIYEHPGFRLDFVAREGIRIAGVDSEVKFEVRNLTQQKYREYQEAGDRKIYYNRYDVGTSVSLGLGVKF</sequence>
<dbReference type="Pfam" id="PF07715">
    <property type="entry name" value="Plug"/>
    <property type="match status" value="1"/>
</dbReference>
<reference evidence="9 10" key="1">
    <citation type="submission" date="2020-03" db="EMBL/GenBank/DDBJ databases">
        <authorList>
            <person name="Wang L."/>
            <person name="He N."/>
            <person name="Li Y."/>
            <person name="Fang Y."/>
            <person name="Zhang F."/>
        </authorList>
    </citation>
    <scope>NUCLEOTIDE SEQUENCE [LARGE SCALE GENOMIC DNA]</scope>
    <source>
        <strain evidence="9 10">36D10-4-7</strain>
    </source>
</reference>
<comment type="similarity">
    <text evidence="4">Belongs to the TonB-dependent receptor family.</text>
</comment>
<feature type="domain" description="TonB-dependent receptor plug" evidence="8">
    <location>
        <begin position="83"/>
        <end position="183"/>
    </location>
</feature>
<gene>
    <name evidence="9" type="ORF">HBH26_01125</name>
</gene>
<feature type="signal peptide" evidence="6">
    <location>
        <begin position="1"/>
        <end position="24"/>
    </location>
</feature>
<keyword evidence="10" id="KW-1185">Reference proteome</keyword>
<dbReference type="Pfam" id="PF00593">
    <property type="entry name" value="TonB_dep_Rec_b-barrel"/>
    <property type="match status" value="1"/>
</dbReference>
<dbReference type="EMBL" id="JAAVJH010000001">
    <property type="protein sequence ID" value="NJR77214.1"/>
    <property type="molecule type" value="Genomic_DNA"/>
</dbReference>
<comment type="subcellular location">
    <subcellularLocation>
        <location evidence="1 4">Cell outer membrane</location>
    </subcellularLocation>
</comment>
<feature type="region of interest" description="Disordered" evidence="5">
    <location>
        <begin position="28"/>
        <end position="69"/>
    </location>
</feature>
<feature type="domain" description="TonB-dependent receptor-like beta-barrel" evidence="7">
    <location>
        <begin position="385"/>
        <end position="868"/>
    </location>
</feature>
<evidence type="ECO:0000256" key="6">
    <source>
        <dbReference type="SAM" id="SignalP"/>
    </source>
</evidence>
<dbReference type="InterPro" id="IPR036942">
    <property type="entry name" value="Beta-barrel_TonB_sf"/>
</dbReference>
<comment type="caution">
    <text evidence="9">The sequence shown here is derived from an EMBL/GenBank/DDBJ whole genome shotgun (WGS) entry which is preliminary data.</text>
</comment>
<keyword evidence="9" id="KW-0675">Receptor</keyword>
<dbReference type="InterPro" id="IPR012910">
    <property type="entry name" value="Plug_dom"/>
</dbReference>
<evidence type="ECO:0000256" key="4">
    <source>
        <dbReference type="RuleBase" id="RU003357"/>
    </source>
</evidence>
<evidence type="ECO:0000256" key="3">
    <source>
        <dbReference type="ARBA" id="ARBA00023237"/>
    </source>
</evidence>
<dbReference type="Gene3D" id="2.40.170.20">
    <property type="entry name" value="TonB-dependent receptor, beta-barrel domain"/>
    <property type="match status" value="1"/>
</dbReference>
<accession>A0ABX1CIL9</accession>
<dbReference type="PANTHER" id="PTHR40980">
    <property type="entry name" value="PLUG DOMAIN-CONTAINING PROTEIN"/>
    <property type="match status" value="1"/>
</dbReference>
<keyword evidence="4" id="KW-0798">TonB box</keyword>
<name>A0ABX1CIL9_9SPHN</name>
<dbReference type="Gene3D" id="2.170.130.10">
    <property type="entry name" value="TonB-dependent receptor, plug domain"/>
    <property type="match status" value="1"/>
</dbReference>
<feature type="compositionally biased region" description="Polar residues" evidence="5">
    <location>
        <begin position="43"/>
        <end position="61"/>
    </location>
</feature>
<dbReference type="RefSeq" id="WP_168132711.1">
    <property type="nucleotide sequence ID" value="NZ_JAAVJH010000001.1"/>
</dbReference>
<feature type="chain" id="PRO_5045067257" evidence="6">
    <location>
        <begin position="25"/>
        <end position="903"/>
    </location>
</feature>
<evidence type="ECO:0000256" key="5">
    <source>
        <dbReference type="SAM" id="MobiDB-lite"/>
    </source>
</evidence>
<evidence type="ECO:0000259" key="8">
    <source>
        <dbReference type="Pfam" id="PF07715"/>
    </source>
</evidence>
<keyword evidence="6" id="KW-0732">Signal</keyword>
<dbReference type="SUPFAM" id="SSF56935">
    <property type="entry name" value="Porins"/>
    <property type="match status" value="1"/>
</dbReference>
<keyword evidence="3" id="KW-0998">Cell outer membrane</keyword>
<proteinExistence type="inferred from homology"/>